<dbReference type="Proteomes" id="UP000198327">
    <property type="component" value="Unassembled WGS sequence"/>
</dbReference>
<dbReference type="InterPro" id="IPR002347">
    <property type="entry name" value="SDR_fam"/>
</dbReference>
<evidence type="ECO:0000256" key="1">
    <source>
        <dbReference type="ARBA" id="ARBA00006484"/>
    </source>
</evidence>
<dbReference type="InterPro" id="IPR036291">
    <property type="entry name" value="NAD(P)-bd_dom_sf"/>
</dbReference>
<protein>
    <submittedName>
        <fullName evidence="3">NAD(P)-dependent dehydrogenase, short-chain alcohol dehydrogenase family</fullName>
    </submittedName>
</protein>
<dbReference type="PANTHER" id="PTHR43943:SF2">
    <property type="entry name" value="DEHYDROGENASE_REDUCTASE 4"/>
    <property type="match status" value="1"/>
</dbReference>
<accession>A0A239H8L6</accession>
<proteinExistence type="inferred from homology"/>
<dbReference type="STRING" id="398843.A3K89_14955"/>
<dbReference type="Pfam" id="PF13561">
    <property type="entry name" value="adh_short_C2"/>
    <property type="match status" value="1"/>
</dbReference>
<dbReference type="InterPro" id="IPR020904">
    <property type="entry name" value="Sc_DH/Rdtase_CS"/>
</dbReference>
<comment type="similarity">
    <text evidence="1">Belongs to the short-chain dehydrogenases/reductases (SDR) family.</text>
</comment>
<dbReference type="GO" id="GO:0016491">
    <property type="term" value="F:oxidoreductase activity"/>
    <property type="evidence" value="ECO:0007669"/>
    <property type="project" value="UniProtKB-KW"/>
</dbReference>
<dbReference type="FunFam" id="3.40.50.720:FF:000084">
    <property type="entry name" value="Short-chain dehydrogenase reductase"/>
    <property type="match status" value="1"/>
</dbReference>
<organism evidence="3 4">
    <name type="scientific">Rhodococcoides kyotonense</name>
    <dbReference type="NCBI Taxonomy" id="398843"/>
    <lineage>
        <taxon>Bacteria</taxon>
        <taxon>Bacillati</taxon>
        <taxon>Actinomycetota</taxon>
        <taxon>Actinomycetes</taxon>
        <taxon>Mycobacteriales</taxon>
        <taxon>Nocardiaceae</taxon>
        <taxon>Rhodococcoides</taxon>
    </lineage>
</organism>
<dbReference type="PRINTS" id="PR00080">
    <property type="entry name" value="SDRFAMILY"/>
</dbReference>
<dbReference type="EMBL" id="FZOW01000005">
    <property type="protein sequence ID" value="SNS77717.1"/>
    <property type="molecule type" value="Genomic_DNA"/>
</dbReference>
<dbReference type="NCBIfam" id="NF005559">
    <property type="entry name" value="PRK07231.1"/>
    <property type="match status" value="1"/>
</dbReference>
<sequence>MSTPKLAGKVALVTGASRGLGLAIARGLRDAGATVVVSSRKLDACESAVASLGDTGPGTAHPFALHVGQWDTIEPAVDEIIERFGSLDIVVNNAGIAPLADNLAAVTEGLWDKTIEVNLKGPFRLMAVAGQRMAAAGGGSIVNISSIGAERPSPPEAMYAAAKNGLNALTRAFAQEYAPRVRVNCVMPGGFATDMSENWDDEFIGKIVDRLPAARLGRPEEIAGLVTHLASDDAGYTTGALIPVDGGRTAVY</sequence>
<dbReference type="Gene3D" id="3.40.50.720">
    <property type="entry name" value="NAD(P)-binding Rossmann-like Domain"/>
    <property type="match status" value="1"/>
</dbReference>
<reference evidence="4" key="1">
    <citation type="submission" date="2017-06" db="EMBL/GenBank/DDBJ databases">
        <authorList>
            <person name="Varghese N."/>
            <person name="Submissions S."/>
        </authorList>
    </citation>
    <scope>NUCLEOTIDE SEQUENCE [LARGE SCALE GENOMIC DNA]</scope>
    <source>
        <strain evidence="4">JCM 23211</strain>
    </source>
</reference>
<gene>
    <name evidence="3" type="ORF">SAMN05421642_105142</name>
</gene>
<dbReference type="SUPFAM" id="SSF51735">
    <property type="entry name" value="NAD(P)-binding Rossmann-fold domains"/>
    <property type="match status" value="1"/>
</dbReference>
<dbReference type="AlphaFoldDB" id="A0A239H8L6"/>
<dbReference type="OrthoDB" id="286404at2"/>
<evidence type="ECO:0000313" key="4">
    <source>
        <dbReference type="Proteomes" id="UP000198327"/>
    </source>
</evidence>
<name>A0A239H8L6_9NOCA</name>
<dbReference type="PROSITE" id="PS00061">
    <property type="entry name" value="ADH_SHORT"/>
    <property type="match status" value="1"/>
</dbReference>
<keyword evidence="2" id="KW-0560">Oxidoreductase</keyword>
<keyword evidence="4" id="KW-1185">Reference proteome</keyword>
<dbReference type="RefSeq" id="WP_089245768.1">
    <property type="nucleotide sequence ID" value="NZ_FZOW01000005.1"/>
</dbReference>
<evidence type="ECO:0000313" key="3">
    <source>
        <dbReference type="EMBL" id="SNS77717.1"/>
    </source>
</evidence>
<evidence type="ECO:0000256" key="2">
    <source>
        <dbReference type="ARBA" id="ARBA00023002"/>
    </source>
</evidence>
<dbReference type="PRINTS" id="PR00081">
    <property type="entry name" value="GDHRDH"/>
</dbReference>
<dbReference type="PANTHER" id="PTHR43943">
    <property type="entry name" value="DEHYDROGENASE/REDUCTASE (SDR FAMILY) MEMBER 4"/>
    <property type="match status" value="1"/>
</dbReference>